<dbReference type="GO" id="GO:0005634">
    <property type="term" value="C:nucleus"/>
    <property type="evidence" value="ECO:0000318"/>
    <property type="project" value="GO_Central"/>
</dbReference>
<evidence type="ECO:0000256" key="1">
    <source>
        <dbReference type="SAM" id="MobiDB-lite"/>
    </source>
</evidence>
<feature type="region of interest" description="Disordered" evidence="1">
    <location>
        <begin position="419"/>
        <end position="443"/>
    </location>
</feature>
<protein>
    <recommendedName>
        <fullName evidence="2">Protein kinase domain-containing protein</fullName>
    </recommendedName>
</protein>
<dbReference type="InParanoid" id="A0BVE4"/>
<dbReference type="RefSeq" id="XP_001429909.1">
    <property type="nucleotide sequence ID" value="XM_001429872.1"/>
</dbReference>
<dbReference type="GO" id="GO:0004674">
    <property type="term" value="F:protein serine/threonine kinase activity"/>
    <property type="evidence" value="ECO:0000318"/>
    <property type="project" value="GO_Central"/>
</dbReference>
<dbReference type="GeneID" id="5015693"/>
<feature type="domain" description="Protein kinase" evidence="2">
    <location>
        <begin position="83"/>
        <end position="352"/>
    </location>
</feature>
<dbReference type="GO" id="GO:0005524">
    <property type="term" value="F:ATP binding"/>
    <property type="evidence" value="ECO:0007669"/>
    <property type="project" value="InterPro"/>
</dbReference>
<reference evidence="3 4" key="1">
    <citation type="journal article" date="2006" name="Nature">
        <title>Global trends of whole-genome duplications revealed by the ciliate Paramecium tetraurelia.</title>
        <authorList>
            <consortium name="Genoscope"/>
            <person name="Aury J.-M."/>
            <person name="Jaillon O."/>
            <person name="Duret L."/>
            <person name="Noel B."/>
            <person name="Jubin C."/>
            <person name="Porcel B.M."/>
            <person name="Segurens B."/>
            <person name="Daubin V."/>
            <person name="Anthouard V."/>
            <person name="Aiach N."/>
            <person name="Arnaiz O."/>
            <person name="Billaut A."/>
            <person name="Beisson J."/>
            <person name="Blanc I."/>
            <person name="Bouhouche K."/>
            <person name="Camara F."/>
            <person name="Duharcourt S."/>
            <person name="Guigo R."/>
            <person name="Gogendeau D."/>
            <person name="Katinka M."/>
            <person name="Keller A.-M."/>
            <person name="Kissmehl R."/>
            <person name="Klotz C."/>
            <person name="Koll F."/>
            <person name="Le Moue A."/>
            <person name="Lepere C."/>
            <person name="Malinsky S."/>
            <person name="Nowacki M."/>
            <person name="Nowak J.K."/>
            <person name="Plattner H."/>
            <person name="Poulain J."/>
            <person name="Ruiz F."/>
            <person name="Serrano V."/>
            <person name="Zagulski M."/>
            <person name="Dessen P."/>
            <person name="Betermier M."/>
            <person name="Weissenbach J."/>
            <person name="Scarpelli C."/>
            <person name="Schachter V."/>
            <person name="Sperling L."/>
            <person name="Meyer E."/>
            <person name="Cohen J."/>
            <person name="Wincker P."/>
        </authorList>
    </citation>
    <scope>NUCLEOTIDE SEQUENCE [LARGE SCALE GENOMIC DNA]</scope>
    <source>
        <strain evidence="3 4">Stock d4-2</strain>
    </source>
</reference>
<dbReference type="KEGG" id="ptm:GSPATT00005757001"/>
<dbReference type="Pfam" id="PF00069">
    <property type="entry name" value="Pkinase"/>
    <property type="match status" value="1"/>
</dbReference>
<dbReference type="InterPro" id="IPR011009">
    <property type="entry name" value="Kinase-like_dom_sf"/>
</dbReference>
<sequence>MNLDFICLRKHLFKDTIYQIDIQDEQLRLIDATSRKPKYIIKLDWSVEITWNLTGQEQAFGLKANQKFKWFHAKPQVISNLKKQLQKHVTSTDFNLFYTLTTHQSKELSNEFEILKKSDNTANLIARCVQKDQMDDQNIIYGELNILKLLNHQGVPNFEEFFSTQDMYYIIMEKMQGEKLTTIINTSKLQLNLRLIQSILVECLQILQYLESINVMHRDIQPENILYEQQQNKKKVVKLINFSNSAKVGTEPKKCGTPGYIAPEIFLDQQYGCECDMFSLGCVFYKLLAKKDLFQGSSLAELISENKKCSFNLKSLQLIRIPSSAQDLLSQMLEINPKLRISVQDALKHPFINDPFKPNSNQNSQNFSQVRSERYLIQKELLSVQSQKKKLDDDLDVDYFNNELPPKCQIPVMDSVKGGQRFSSDSVQDNDQVCRRVSSKSTG</sequence>
<organism evidence="3 4">
    <name type="scientific">Paramecium tetraurelia</name>
    <dbReference type="NCBI Taxonomy" id="5888"/>
    <lineage>
        <taxon>Eukaryota</taxon>
        <taxon>Sar</taxon>
        <taxon>Alveolata</taxon>
        <taxon>Ciliophora</taxon>
        <taxon>Intramacronucleata</taxon>
        <taxon>Oligohymenophorea</taxon>
        <taxon>Peniculida</taxon>
        <taxon>Parameciidae</taxon>
        <taxon>Paramecium</taxon>
    </lineage>
</organism>
<dbReference type="InterPro" id="IPR000719">
    <property type="entry name" value="Prot_kinase_dom"/>
</dbReference>
<dbReference type="EMBL" id="CT868019">
    <property type="protein sequence ID" value="CAK62511.1"/>
    <property type="molecule type" value="Genomic_DNA"/>
</dbReference>
<evidence type="ECO:0000259" key="2">
    <source>
        <dbReference type="PROSITE" id="PS50011"/>
    </source>
</evidence>
<dbReference type="Proteomes" id="UP000000600">
    <property type="component" value="Unassembled WGS sequence"/>
</dbReference>
<dbReference type="OrthoDB" id="4062651at2759"/>
<dbReference type="OMA" id="CECDMFS"/>
<dbReference type="eggNOG" id="KOG0032">
    <property type="taxonomic scope" value="Eukaryota"/>
</dbReference>
<dbReference type="Gene3D" id="1.10.510.10">
    <property type="entry name" value="Transferase(Phosphotransferase) domain 1"/>
    <property type="match status" value="1"/>
</dbReference>
<dbReference type="PROSITE" id="PS50011">
    <property type="entry name" value="PROTEIN_KINASE_DOM"/>
    <property type="match status" value="1"/>
</dbReference>
<dbReference type="PANTHER" id="PTHR44167:SF18">
    <property type="entry name" value="PROTEIN KINASE DOMAIN-CONTAINING PROTEIN"/>
    <property type="match status" value="1"/>
</dbReference>
<feature type="compositionally biased region" description="Polar residues" evidence="1">
    <location>
        <begin position="421"/>
        <end position="431"/>
    </location>
</feature>
<dbReference type="GO" id="GO:0005737">
    <property type="term" value="C:cytoplasm"/>
    <property type="evidence" value="ECO:0000318"/>
    <property type="project" value="GO_Central"/>
</dbReference>
<keyword evidence="4" id="KW-1185">Reference proteome</keyword>
<dbReference type="PANTHER" id="PTHR44167">
    <property type="entry name" value="OVARIAN-SPECIFIC SERINE/THREONINE-PROTEIN KINASE LOK-RELATED"/>
    <property type="match status" value="1"/>
</dbReference>
<dbReference type="GO" id="GO:0044773">
    <property type="term" value="P:mitotic DNA damage checkpoint signaling"/>
    <property type="evidence" value="ECO:0000318"/>
    <property type="project" value="GO_Central"/>
</dbReference>
<dbReference type="AlphaFoldDB" id="A0BVE4"/>
<gene>
    <name evidence="3" type="ORF">GSPATT00005757001</name>
</gene>
<dbReference type="HOGENOM" id="CLU_000288_177_2_1"/>
<accession>A0BVE4</accession>
<dbReference type="SUPFAM" id="SSF56112">
    <property type="entry name" value="Protein kinase-like (PK-like)"/>
    <property type="match status" value="1"/>
</dbReference>
<dbReference type="Gene3D" id="3.30.200.20">
    <property type="entry name" value="Phosphorylase Kinase, domain 1"/>
    <property type="match status" value="1"/>
</dbReference>
<proteinExistence type="predicted"/>
<evidence type="ECO:0000313" key="3">
    <source>
        <dbReference type="EMBL" id="CAK62511.1"/>
    </source>
</evidence>
<evidence type="ECO:0000313" key="4">
    <source>
        <dbReference type="Proteomes" id="UP000000600"/>
    </source>
</evidence>
<name>A0BVE4_PARTE</name>